<dbReference type="EMBL" id="BMHH01000002">
    <property type="protein sequence ID" value="GGA82630.1"/>
    <property type="molecule type" value="Genomic_DNA"/>
</dbReference>
<reference evidence="2" key="1">
    <citation type="journal article" date="2014" name="Int. J. Syst. Evol. Microbiol.">
        <title>Complete genome sequence of Corynebacterium casei LMG S-19264T (=DSM 44701T), isolated from a smear-ripened cheese.</title>
        <authorList>
            <consortium name="US DOE Joint Genome Institute (JGI-PGF)"/>
            <person name="Walter F."/>
            <person name="Albersmeier A."/>
            <person name="Kalinowski J."/>
            <person name="Ruckert C."/>
        </authorList>
    </citation>
    <scope>NUCLEOTIDE SEQUENCE</scope>
    <source>
        <strain evidence="2">CGMCC 1.15082</strain>
    </source>
</reference>
<dbReference type="Proteomes" id="UP000646478">
    <property type="component" value="Unassembled WGS sequence"/>
</dbReference>
<dbReference type="AlphaFoldDB" id="A0A916S3I3"/>
<dbReference type="RefSeq" id="WP_188821611.1">
    <property type="nucleotide sequence ID" value="NZ_BMHH01000002.1"/>
</dbReference>
<keyword evidence="3" id="KW-1185">Reference proteome</keyword>
<dbReference type="Pfam" id="PF06568">
    <property type="entry name" value="YjiS-like"/>
    <property type="match status" value="1"/>
</dbReference>
<evidence type="ECO:0000313" key="2">
    <source>
        <dbReference type="EMBL" id="GGA82630.1"/>
    </source>
</evidence>
<evidence type="ECO:0000313" key="3">
    <source>
        <dbReference type="Proteomes" id="UP000646478"/>
    </source>
</evidence>
<evidence type="ECO:0000259" key="1">
    <source>
        <dbReference type="Pfam" id="PF06568"/>
    </source>
</evidence>
<sequence length="48" mass="5714">MNLIRSYNNWRRYRETIGELSRLSNRELSDLGISRADIPHVARQSNVR</sequence>
<organism evidence="2 3">
    <name type="scientific">Brucella endophytica</name>
    <dbReference type="NCBI Taxonomy" id="1963359"/>
    <lineage>
        <taxon>Bacteria</taxon>
        <taxon>Pseudomonadati</taxon>
        <taxon>Pseudomonadota</taxon>
        <taxon>Alphaproteobacteria</taxon>
        <taxon>Hyphomicrobiales</taxon>
        <taxon>Brucellaceae</taxon>
        <taxon>Brucella/Ochrobactrum group</taxon>
        <taxon>Brucella</taxon>
    </lineage>
</organism>
<gene>
    <name evidence="2" type="ORF">GCM10011491_07560</name>
</gene>
<feature type="domain" description="YjiS-like" evidence="1">
    <location>
        <begin position="3"/>
        <end position="38"/>
    </location>
</feature>
<name>A0A916S3I3_9HYPH</name>
<proteinExistence type="predicted"/>
<dbReference type="InterPro" id="IPR009506">
    <property type="entry name" value="YjiS-like"/>
</dbReference>
<reference evidence="2" key="2">
    <citation type="submission" date="2020-09" db="EMBL/GenBank/DDBJ databases">
        <authorList>
            <person name="Sun Q."/>
            <person name="Zhou Y."/>
        </authorList>
    </citation>
    <scope>NUCLEOTIDE SEQUENCE</scope>
    <source>
        <strain evidence="2">CGMCC 1.15082</strain>
    </source>
</reference>
<protein>
    <submittedName>
        <fullName evidence="2">DUF1127 domain-containing protein</fullName>
    </submittedName>
</protein>
<comment type="caution">
    <text evidence="2">The sequence shown here is derived from an EMBL/GenBank/DDBJ whole genome shotgun (WGS) entry which is preliminary data.</text>
</comment>
<accession>A0A916S3I3</accession>